<dbReference type="Gene3D" id="1.25.10.50">
    <property type="match status" value="1"/>
</dbReference>
<sequence>MDTTPISGLPELDKHLDELLGDVSLTLSPKLFDDVELQLTESNIPSLIPLLLPKLVTLLQQYPLDPTPIVTLTIKLLKPISFTQILQLASESSLIAALSSPSPQVNILALTILHKAAASPSDAAILSVMPSLFSTFLTTWLATPHVEVGQKALKVLGDLLDIDCPLPPPPPPPRQPAITTGIAVAYSELVLRKSPGKGALWNLLLSTHSTYALLLDLVSGRHPLTAASQHQLSLAQGRLLRLLPRLACLNLAAISQSQFPAPTPARFTNGHGSSSAVEDADVSAPVPTPTPGQGILQFAALHMVDKSDALMHLSLVDFFEAFVSLMRVAEHSAFKVEVTKSLLEEALKDGRDEVLKGALVTLPDRTVEEEADGLRRWLEAVMLGAGGEVPIR</sequence>
<gene>
    <name evidence="3" type="ORF">QBC42DRAFT_349761</name>
</gene>
<evidence type="ECO:0000313" key="4">
    <source>
        <dbReference type="Proteomes" id="UP001321749"/>
    </source>
</evidence>
<reference evidence="3" key="1">
    <citation type="journal article" date="2023" name="Mol. Phylogenet. Evol.">
        <title>Genome-scale phylogeny and comparative genomics of the fungal order Sordariales.</title>
        <authorList>
            <person name="Hensen N."/>
            <person name="Bonometti L."/>
            <person name="Westerberg I."/>
            <person name="Brannstrom I.O."/>
            <person name="Guillou S."/>
            <person name="Cros-Aarteil S."/>
            <person name="Calhoun S."/>
            <person name="Haridas S."/>
            <person name="Kuo A."/>
            <person name="Mondo S."/>
            <person name="Pangilinan J."/>
            <person name="Riley R."/>
            <person name="LaButti K."/>
            <person name="Andreopoulos B."/>
            <person name="Lipzen A."/>
            <person name="Chen C."/>
            <person name="Yan M."/>
            <person name="Daum C."/>
            <person name="Ng V."/>
            <person name="Clum A."/>
            <person name="Steindorff A."/>
            <person name="Ohm R.A."/>
            <person name="Martin F."/>
            <person name="Silar P."/>
            <person name="Natvig D.O."/>
            <person name="Lalanne C."/>
            <person name="Gautier V."/>
            <person name="Ament-Velasquez S.L."/>
            <person name="Kruys A."/>
            <person name="Hutchinson M.I."/>
            <person name="Powell A.J."/>
            <person name="Barry K."/>
            <person name="Miller A.N."/>
            <person name="Grigoriev I.V."/>
            <person name="Debuchy R."/>
            <person name="Gladieux P."/>
            <person name="Hiltunen Thoren M."/>
            <person name="Johannesson H."/>
        </authorList>
    </citation>
    <scope>NUCLEOTIDE SEQUENCE</scope>
    <source>
        <strain evidence="3">PSN324</strain>
    </source>
</reference>
<dbReference type="InterPro" id="IPR041335">
    <property type="entry name" value="HSM3_N"/>
</dbReference>
<name>A0AAV9HB05_9PEZI</name>
<keyword evidence="4" id="KW-1185">Reference proteome</keyword>
<dbReference type="SUPFAM" id="SSF48371">
    <property type="entry name" value="ARM repeat"/>
    <property type="match status" value="1"/>
</dbReference>
<feature type="region of interest" description="Disordered" evidence="1">
    <location>
        <begin position="262"/>
        <end position="286"/>
    </location>
</feature>
<reference evidence="3" key="2">
    <citation type="submission" date="2023-06" db="EMBL/GenBank/DDBJ databases">
        <authorList>
            <consortium name="Lawrence Berkeley National Laboratory"/>
            <person name="Mondo S.J."/>
            <person name="Hensen N."/>
            <person name="Bonometti L."/>
            <person name="Westerberg I."/>
            <person name="Brannstrom I.O."/>
            <person name="Guillou S."/>
            <person name="Cros-Aarteil S."/>
            <person name="Calhoun S."/>
            <person name="Haridas S."/>
            <person name="Kuo A."/>
            <person name="Pangilinan J."/>
            <person name="Riley R."/>
            <person name="Labutti K."/>
            <person name="Andreopoulos B."/>
            <person name="Lipzen A."/>
            <person name="Chen C."/>
            <person name="Yanf M."/>
            <person name="Daum C."/>
            <person name="Ng V."/>
            <person name="Clum A."/>
            <person name="Steindorff A."/>
            <person name="Ohm R."/>
            <person name="Martin F."/>
            <person name="Silar P."/>
            <person name="Natvig D."/>
            <person name="Lalanne C."/>
            <person name="Gautier V."/>
            <person name="Ament-Velasquez S.L."/>
            <person name="Kruys A."/>
            <person name="Hutchinson M.I."/>
            <person name="Powell A.J."/>
            <person name="Barry K."/>
            <person name="Miller A.N."/>
            <person name="Grigoriev I.V."/>
            <person name="Debuchy R."/>
            <person name="Gladieux P."/>
            <person name="Thoren M.H."/>
            <person name="Johannesson H."/>
        </authorList>
    </citation>
    <scope>NUCLEOTIDE SEQUENCE</scope>
    <source>
        <strain evidence="3">PSN324</strain>
    </source>
</reference>
<accession>A0AAV9HB05</accession>
<protein>
    <recommendedName>
        <fullName evidence="2">DNA mismatch repair protein HSM3 N-terminal domain-containing protein</fullName>
    </recommendedName>
</protein>
<proteinExistence type="predicted"/>
<evidence type="ECO:0000256" key="1">
    <source>
        <dbReference type="SAM" id="MobiDB-lite"/>
    </source>
</evidence>
<dbReference type="EMBL" id="MU865076">
    <property type="protein sequence ID" value="KAK4458254.1"/>
    <property type="molecule type" value="Genomic_DNA"/>
</dbReference>
<dbReference type="Proteomes" id="UP001321749">
    <property type="component" value="Unassembled WGS sequence"/>
</dbReference>
<organism evidence="3 4">
    <name type="scientific">Cladorrhinum samala</name>
    <dbReference type="NCBI Taxonomy" id="585594"/>
    <lineage>
        <taxon>Eukaryota</taxon>
        <taxon>Fungi</taxon>
        <taxon>Dikarya</taxon>
        <taxon>Ascomycota</taxon>
        <taxon>Pezizomycotina</taxon>
        <taxon>Sordariomycetes</taxon>
        <taxon>Sordariomycetidae</taxon>
        <taxon>Sordariales</taxon>
        <taxon>Podosporaceae</taxon>
        <taxon>Cladorrhinum</taxon>
    </lineage>
</organism>
<comment type="caution">
    <text evidence="3">The sequence shown here is derived from an EMBL/GenBank/DDBJ whole genome shotgun (WGS) entry which is preliminary data.</text>
</comment>
<evidence type="ECO:0000259" key="2">
    <source>
        <dbReference type="Pfam" id="PF18795"/>
    </source>
</evidence>
<dbReference type="InterPro" id="IPR016024">
    <property type="entry name" value="ARM-type_fold"/>
</dbReference>
<dbReference type="AlphaFoldDB" id="A0AAV9HB05"/>
<feature type="domain" description="DNA mismatch repair protein HSM3 N-terminal" evidence="2">
    <location>
        <begin position="30"/>
        <end position="123"/>
    </location>
</feature>
<dbReference type="Pfam" id="PF18795">
    <property type="entry name" value="HSM3_N"/>
    <property type="match status" value="1"/>
</dbReference>
<feature type="compositionally biased region" description="Low complexity" evidence="1">
    <location>
        <begin position="273"/>
        <end position="285"/>
    </location>
</feature>
<evidence type="ECO:0000313" key="3">
    <source>
        <dbReference type="EMBL" id="KAK4458254.1"/>
    </source>
</evidence>